<name>A0A0R2LGG5_9LACO</name>
<gene>
    <name evidence="1" type="ORF">IV66_GL001903</name>
</gene>
<proteinExistence type="predicted"/>
<dbReference type="EMBL" id="JQCN01000045">
    <property type="protein sequence ID" value="KRN98572.1"/>
    <property type="molecule type" value="Genomic_DNA"/>
</dbReference>
<reference evidence="1 2" key="1">
    <citation type="journal article" date="2015" name="Genome Announc.">
        <title>Expanding the biotechnology potential of lactobacilli through comparative genomics of 213 strains and associated genera.</title>
        <authorList>
            <person name="Sun Z."/>
            <person name="Harris H.M."/>
            <person name="McCann A."/>
            <person name="Guo C."/>
            <person name="Argimon S."/>
            <person name="Zhang W."/>
            <person name="Yang X."/>
            <person name="Jeffery I.B."/>
            <person name="Cooney J.C."/>
            <person name="Kagawa T.F."/>
            <person name="Liu W."/>
            <person name="Song Y."/>
            <person name="Salvetti E."/>
            <person name="Wrobel A."/>
            <person name="Rasinkangas P."/>
            <person name="Parkhill J."/>
            <person name="Rea M.C."/>
            <person name="O'Sullivan O."/>
            <person name="Ritari J."/>
            <person name="Douillard F.P."/>
            <person name="Paul Ross R."/>
            <person name="Yang R."/>
            <person name="Briner A.E."/>
            <person name="Felis G.E."/>
            <person name="de Vos W.M."/>
            <person name="Barrangou R."/>
            <person name="Klaenhammer T.R."/>
            <person name="Caufield P.W."/>
            <person name="Cui Y."/>
            <person name="Zhang H."/>
            <person name="O'Toole P.W."/>
        </authorList>
    </citation>
    <scope>NUCLEOTIDE SEQUENCE [LARGE SCALE GENOMIC DNA]</scope>
    <source>
        <strain evidence="1 2">NBRC 103219</strain>
    </source>
</reference>
<comment type="caution">
    <text evidence="1">The sequence shown here is derived from an EMBL/GenBank/DDBJ whole genome shotgun (WGS) entry which is preliminary data.</text>
</comment>
<evidence type="ECO:0000313" key="1">
    <source>
        <dbReference type="EMBL" id="KRN98572.1"/>
    </source>
</evidence>
<dbReference type="Proteomes" id="UP000051886">
    <property type="component" value="Unassembled WGS sequence"/>
</dbReference>
<dbReference type="PATRIC" id="fig|449659.4.peg.1952"/>
<accession>A0A0R2LGG5</accession>
<dbReference type="STRING" id="449659.IV66_GL001903"/>
<evidence type="ECO:0000313" key="2">
    <source>
        <dbReference type="Proteomes" id="UP000051886"/>
    </source>
</evidence>
<sequence>MAWAVRYWGSSIGASRPQQLVDNYNALHNLEFSSRELTQIDRILDDQPQIDWHKK</sequence>
<protein>
    <recommendedName>
        <fullName evidence="3">NADP-dependent oxidoreductase domain-containing protein</fullName>
    </recommendedName>
</protein>
<dbReference type="AlphaFoldDB" id="A0A0R2LGG5"/>
<evidence type="ECO:0008006" key="3">
    <source>
        <dbReference type="Google" id="ProtNLM"/>
    </source>
</evidence>
<organism evidence="1 2">
    <name type="scientific">Ligilactobacillus pobuzihii</name>
    <dbReference type="NCBI Taxonomy" id="449659"/>
    <lineage>
        <taxon>Bacteria</taxon>
        <taxon>Bacillati</taxon>
        <taxon>Bacillota</taxon>
        <taxon>Bacilli</taxon>
        <taxon>Lactobacillales</taxon>
        <taxon>Lactobacillaceae</taxon>
        <taxon>Ligilactobacillus</taxon>
    </lineage>
</organism>
<keyword evidence="2" id="KW-1185">Reference proteome</keyword>